<name>A0A0E9PX26_ANGAN</name>
<evidence type="ECO:0000313" key="1">
    <source>
        <dbReference type="EMBL" id="JAH09049.1"/>
    </source>
</evidence>
<reference evidence="1" key="2">
    <citation type="journal article" date="2015" name="Fish Shellfish Immunol.">
        <title>Early steps in the European eel (Anguilla anguilla)-Vibrio vulnificus interaction in the gills: Role of the RtxA13 toxin.</title>
        <authorList>
            <person name="Callol A."/>
            <person name="Pajuelo D."/>
            <person name="Ebbesson L."/>
            <person name="Teles M."/>
            <person name="MacKenzie S."/>
            <person name="Amaro C."/>
        </authorList>
    </citation>
    <scope>NUCLEOTIDE SEQUENCE</scope>
</reference>
<protein>
    <submittedName>
        <fullName evidence="1">Uncharacterized protein</fullName>
    </submittedName>
</protein>
<reference evidence="1" key="1">
    <citation type="submission" date="2014-11" db="EMBL/GenBank/DDBJ databases">
        <authorList>
            <person name="Amaro Gonzalez C."/>
        </authorList>
    </citation>
    <scope>NUCLEOTIDE SEQUENCE</scope>
</reference>
<dbReference type="AlphaFoldDB" id="A0A0E9PX26"/>
<dbReference type="EMBL" id="GBXM01099528">
    <property type="protein sequence ID" value="JAH09049.1"/>
    <property type="molecule type" value="Transcribed_RNA"/>
</dbReference>
<organism evidence="1">
    <name type="scientific">Anguilla anguilla</name>
    <name type="common">European freshwater eel</name>
    <name type="synonym">Muraena anguilla</name>
    <dbReference type="NCBI Taxonomy" id="7936"/>
    <lineage>
        <taxon>Eukaryota</taxon>
        <taxon>Metazoa</taxon>
        <taxon>Chordata</taxon>
        <taxon>Craniata</taxon>
        <taxon>Vertebrata</taxon>
        <taxon>Euteleostomi</taxon>
        <taxon>Actinopterygii</taxon>
        <taxon>Neopterygii</taxon>
        <taxon>Teleostei</taxon>
        <taxon>Anguilliformes</taxon>
        <taxon>Anguillidae</taxon>
        <taxon>Anguilla</taxon>
    </lineage>
</organism>
<accession>A0A0E9PX26</accession>
<proteinExistence type="predicted"/>
<sequence length="28" mass="3062">MQLTPSASTQANRYSLTLSINCKQPATH</sequence>